<dbReference type="RefSeq" id="WP_094996168.1">
    <property type="nucleotide sequence ID" value="NZ_BMJL01000001.1"/>
</dbReference>
<keyword evidence="2" id="KW-1185">Reference proteome</keyword>
<name>A0A223V2J9_9FLAO</name>
<evidence type="ECO:0000313" key="1">
    <source>
        <dbReference type="EMBL" id="ASV29542.1"/>
    </source>
</evidence>
<dbReference type="EMBL" id="CP022957">
    <property type="protein sequence ID" value="ASV29542.1"/>
    <property type="molecule type" value="Genomic_DNA"/>
</dbReference>
<dbReference type="OrthoDB" id="1179257at2"/>
<accession>A0A223V2J9</accession>
<proteinExistence type="predicted"/>
<dbReference type="Proteomes" id="UP000215244">
    <property type="component" value="Chromosome"/>
</dbReference>
<dbReference type="AlphaFoldDB" id="A0A223V2J9"/>
<protein>
    <submittedName>
        <fullName evidence="1">Uncharacterized protein</fullName>
    </submittedName>
</protein>
<sequence>MKSPQIFYILLLSVILKSCWDPYVNSKENNKEEIQKRMDSTKIDSSLFERPRRKIKSPKRNKALDTLRPGIAILIPSWKDLEAQKG</sequence>
<organism evidence="1 2">
    <name type="scientific">Maribacter cobaltidurans</name>
    <dbReference type="NCBI Taxonomy" id="1178778"/>
    <lineage>
        <taxon>Bacteria</taxon>
        <taxon>Pseudomonadati</taxon>
        <taxon>Bacteroidota</taxon>
        <taxon>Flavobacteriia</taxon>
        <taxon>Flavobacteriales</taxon>
        <taxon>Flavobacteriaceae</taxon>
        <taxon>Maribacter</taxon>
    </lineage>
</organism>
<reference evidence="1 2" key="1">
    <citation type="submission" date="2017-08" db="EMBL/GenBank/DDBJ databases">
        <title>The complete genome sequence of Maribacter sp. B1, isolated from deep-sea sediment.</title>
        <authorList>
            <person name="Wu Y.-H."/>
            <person name="Cheng H."/>
            <person name="Xu X.-W."/>
        </authorList>
    </citation>
    <scope>NUCLEOTIDE SEQUENCE [LARGE SCALE GENOMIC DNA]</scope>
    <source>
        <strain evidence="1 2">B1</strain>
    </source>
</reference>
<dbReference type="KEGG" id="marb:CJ263_04520"/>
<evidence type="ECO:0000313" key="2">
    <source>
        <dbReference type="Proteomes" id="UP000215244"/>
    </source>
</evidence>
<gene>
    <name evidence="1" type="ORF">CJ263_04520</name>
</gene>